<evidence type="ECO:0000313" key="3">
    <source>
        <dbReference type="Proteomes" id="UP000308199"/>
    </source>
</evidence>
<protein>
    <recommendedName>
        <fullName evidence="4">Ubiquitin 3 binding protein But2 C-terminal domain-containing protein</fullName>
    </recommendedName>
</protein>
<feature type="chain" id="PRO_5020660924" description="Ubiquitin 3 binding protein But2 C-terminal domain-containing protein" evidence="1">
    <location>
        <begin position="21"/>
        <end position="140"/>
    </location>
</feature>
<evidence type="ECO:0008006" key="4">
    <source>
        <dbReference type="Google" id="ProtNLM"/>
    </source>
</evidence>
<evidence type="ECO:0000256" key="1">
    <source>
        <dbReference type="SAM" id="SignalP"/>
    </source>
</evidence>
<organism evidence="2 3">
    <name type="scientific">Phellinidium pouzarii</name>
    <dbReference type="NCBI Taxonomy" id="167371"/>
    <lineage>
        <taxon>Eukaryota</taxon>
        <taxon>Fungi</taxon>
        <taxon>Dikarya</taxon>
        <taxon>Basidiomycota</taxon>
        <taxon>Agaricomycotina</taxon>
        <taxon>Agaricomycetes</taxon>
        <taxon>Hymenochaetales</taxon>
        <taxon>Hymenochaetaceae</taxon>
        <taxon>Phellinidium</taxon>
    </lineage>
</organism>
<proteinExistence type="predicted"/>
<keyword evidence="1" id="KW-0732">Signal</keyword>
<sequence length="140" mass="14574">MRFALSTSALLVSLFSLALASPTTDGKSARIVDVGKRYLGCGAYALNSSMVEFLPCKASQEYFCVATDSTGCNLGDASKIKSLVVSDPLDNAVLGGSANVANVSFTCPSNGMASCSLTFNVPNSEVTNDFGIAVRTYEFA</sequence>
<dbReference type="AlphaFoldDB" id="A0A4S4LLQ0"/>
<feature type="signal peptide" evidence="1">
    <location>
        <begin position="1"/>
        <end position="20"/>
    </location>
</feature>
<reference evidence="2 3" key="1">
    <citation type="submission" date="2019-02" db="EMBL/GenBank/DDBJ databases">
        <title>Genome sequencing of the rare red list fungi Phellinidium pouzarii.</title>
        <authorList>
            <person name="Buettner E."/>
            <person name="Kellner H."/>
        </authorList>
    </citation>
    <scope>NUCLEOTIDE SEQUENCE [LARGE SCALE GENOMIC DNA]</scope>
    <source>
        <strain evidence="2 3">DSM 108285</strain>
    </source>
</reference>
<keyword evidence="3" id="KW-1185">Reference proteome</keyword>
<comment type="caution">
    <text evidence="2">The sequence shown here is derived from an EMBL/GenBank/DDBJ whole genome shotgun (WGS) entry which is preliminary data.</text>
</comment>
<name>A0A4S4LLQ0_9AGAM</name>
<gene>
    <name evidence="2" type="ORF">EW145_g994</name>
</gene>
<dbReference type="Proteomes" id="UP000308199">
    <property type="component" value="Unassembled WGS sequence"/>
</dbReference>
<evidence type="ECO:0000313" key="2">
    <source>
        <dbReference type="EMBL" id="THH10930.1"/>
    </source>
</evidence>
<accession>A0A4S4LLQ0</accession>
<dbReference type="EMBL" id="SGPK01000024">
    <property type="protein sequence ID" value="THH10930.1"/>
    <property type="molecule type" value="Genomic_DNA"/>
</dbReference>